<gene>
    <name evidence="1" type="ORF">JYU34_013856</name>
</gene>
<accession>A0ABQ7QAU9</accession>
<dbReference type="Proteomes" id="UP000823941">
    <property type="component" value="Chromosome 18"/>
</dbReference>
<keyword evidence="2" id="KW-1185">Reference proteome</keyword>
<organism evidence="1 2">
    <name type="scientific">Plutella xylostella</name>
    <name type="common">Diamondback moth</name>
    <name type="synonym">Plutella maculipennis</name>
    <dbReference type="NCBI Taxonomy" id="51655"/>
    <lineage>
        <taxon>Eukaryota</taxon>
        <taxon>Metazoa</taxon>
        <taxon>Ecdysozoa</taxon>
        <taxon>Arthropoda</taxon>
        <taxon>Hexapoda</taxon>
        <taxon>Insecta</taxon>
        <taxon>Pterygota</taxon>
        <taxon>Neoptera</taxon>
        <taxon>Endopterygota</taxon>
        <taxon>Lepidoptera</taxon>
        <taxon>Glossata</taxon>
        <taxon>Ditrysia</taxon>
        <taxon>Yponomeutoidea</taxon>
        <taxon>Plutellidae</taxon>
        <taxon>Plutella</taxon>
    </lineage>
</organism>
<name>A0ABQ7QAU9_PLUXY</name>
<reference evidence="1 2" key="1">
    <citation type="submission" date="2021-06" db="EMBL/GenBank/DDBJ databases">
        <title>A haploid diamondback moth (Plutella xylostella L.) genome assembly resolves 31 chromosomes and identifies a diamide resistance mutation.</title>
        <authorList>
            <person name="Ward C.M."/>
            <person name="Perry K.D."/>
            <person name="Baker G."/>
            <person name="Powis K."/>
            <person name="Heckel D.G."/>
            <person name="Baxter S.W."/>
        </authorList>
    </citation>
    <scope>NUCLEOTIDE SEQUENCE [LARGE SCALE GENOMIC DNA]</scope>
    <source>
        <strain evidence="1 2">LV</strain>
        <tissue evidence="1">Single pupa</tissue>
    </source>
</reference>
<proteinExistence type="predicted"/>
<evidence type="ECO:0000313" key="2">
    <source>
        <dbReference type="Proteomes" id="UP000823941"/>
    </source>
</evidence>
<dbReference type="EMBL" id="JAHIBW010000018">
    <property type="protein sequence ID" value="KAG7302354.1"/>
    <property type="molecule type" value="Genomic_DNA"/>
</dbReference>
<evidence type="ECO:0000313" key="1">
    <source>
        <dbReference type="EMBL" id="KAG7302354.1"/>
    </source>
</evidence>
<sequence length="60" mass="6923">MEQITLTAANFVNPYSAITFVVQVWGGARSRLDEQRDLLTAMCETKQKEQIKQIEAKHER</sequence>
<protein>
    <submittedName>
        <fullName evidence="1">Uncharacterized protein</fullName>
    </submittedName>
</protein>
<comment type="caution">
    <text evidence="1">The sequence shown here is derived from an EMBL/GenBank/DDBJ whole genome shotgun (WGS) entry which is preliminary data.</text>
</comment>